<evidence type="ECO:0000313" key="4">
    <source>
        <dbReference type="Proteomes" id="UP000255265"/>
    </source>
</evidence>
<gene>
    <name evidence="3" type="ORF">DFR41_104134</name>
</gene>
<dbReference type="EMBL" id="QQAV01000004">
    <property type="protein sequence ID" value="RDI25079.1"/>
    <property type="molecule type" value="Genomic_DNA"/>
</dbReference>
<evidence type="ECO:0000256" key="1">
    <source>
        <dbReference type="SAM" id="MobiDB-lite"/>
    </source>
</evidence>
<protein>
    <submittedName>
        <fullName evidence="3">Helix-turn-helix protein</fullName>
    </submittedName>
</protein>
<feature type="region of interest" description="Disordered" evidence="1">
    <location>
        <begin position="92"/>
        <end position="124"/>
    </location>
</feature>
<dbReference type="GO" id="GO:0003677">
    <property type="term" value="F:DNA binding"/>
    <property type="evidence" value="ECO:0007669"/>
    <property type="project" value="InterPro"/>
</dbReference>
<proteinExistence type="predicted"/>
<reference evidence="3 4" key="1">
    <citation type="submission" date="2018-07" db="EMBL/GenBank/DDBJ databases">
        <title>Genomic Encyclopedia of Type Strains, Phase IV (KMG-IV): sequencing the most valuable type-strain genomes for metagenomic binning, comparative biology and taxonomic classification.</title>
        <authorList>
            <person name="Goeker M."/>
        </authorList>
    </citation>
    <scope>NUCLEOTIDE SEQUENCE [LARGE SCALE GENOMIC DNA]</scope>
    <source>
        <strain evidence="3 4">DSM 21352</strain>
    </source>
</reference>
<dbReference type="AlphaFoldDB" id="A0A370FIX8"/>
<dbReference type="OrthoDB" id="5422231at2"/>
<dbReference type="Pfam" id="PF13560">
    <property type="entry name" value="HTH_31"/>
    <property type="match status" value="1"/>
</dbReference>
<dbReference type="CDD" id="cd00093">
    <property type="entry name" value="HTH_XRE"/>
    <property type="match status" value="1"/>
</dbReference>
<accession>A0A370FIX8</accession>
<dbReference type="SMART" id="SM00530">
    <property type="entry name" value="HTH_XRE"/>
    <property type="match status" value="1"/>
</dbReference>
<dbReference type="InterPro" id="IPR010982">
    <property type="entry name" value="Lambda_DNA-bd_dom_sf"/>
</dbReference>
<keyword evidence="4" id="KW-1185">Reference proteome</keyword>
<dbReference type="RefSeq" id="WP_043118309.1">
    <property type="nucleotide sequence ID" value="NZ_QQAV01000004.1"/>
</dbReference>
<dbReference type="InterPro" id="IPR001387">
    <property type="entry name" value="Cro/C1-type_HTH"/>
</dbReference>
<dbReference type="Proteomes" id="UP000255265">
    <property type="component" value="Unassembled WGS sequence"/>
</dbReference>
<dbReference type="PROSITE" id="PS50943">
    <property type="entry name" value="HTH_CROC1"/>
    <property type="match status" value="1"/>
</dbReference>
<sequence>MPRKPPIVFPQEQRLLSQLGERLKLARMRRKLSNAVVAQRAGISRSSLYKVEAGDAGATLGTYLRVMAVLGLEADINVLAADDKVGRKLQDLTLEAPASAPRRRRTAIKPHPPVTPTDGAGSAS</sequence>
<evidence type="ECO:0000259" key="2">
    <source>
        <dbReference type="PROSITE" id="PS50943"/>
    </source>
</evidence>
<evidence type="ECO:0000313" key="3">
    <source>
        <dbReference type="EMBL" id="RDI25079.1"/>
    </source>
</evidence>
<comment type="caution">
    <text evidence="3">The sequence shown here is derived from an EMBL/GenBank/DDBJ whole genome shotgun (WGS) entry which is preliminary data.</text>
</comment>
<feature type="domain" description="HTH cro/C1-type" evidence="2">
    <location>
        <begin position="23"/>
        <end position="79"/>
    </location>
</feature>
<name>A0A370FIX8_9BURK</name>
<dbReference type="Gene3D" id="1.10.260.40">
    <property type="entry name" value="lambda repressor-like DNA-binding domains"/>
    <property type="match status" value="1"/>
</dbReference>
<organism evidence="3 4">
    <name type="scientific">Pseudacidovorax intermedius</name>
    <dbReference type="NCBI Taxonomy" id="433924"/>
    <lineage>
        <taxon>Bacteria</taxon>
        <taxon>Pseudomonadati</taxon>
        <taxon>Pseudomonadota</taxon>
        <taxon>Betaproteobacteria</taxon>
        <taxon>Burkholderiales</taxon>
        <taxon>Comamonadaceae</taxon>
        <taxon>Pseudacidovorax</taxon>
    </lineage>
</organism>
<dbReference type="SUPFAM" id="SSF47413">
    <property type="entry name" value="lambda repressor-like DNA-binding domains"/>
    <property type="match status" value="1"/>
</dbReference>